<dbReference type="Gene3D" id="3.30.43.10">
    <property type="entry name" value="Uridine Diphospho-n-acetylenolpyruvylglucosamine Reductase, domain 2"/>
    <property type="match status" value="1"/>
</dbReference>
<dbReference type="InterPro" id="IPR036318">
    <property type="entry name" value="FAD-bd_PCMH-like_sf"/>
</dbReference>
<dbReference type="AlphaFoldDB" id="A0A7G5MZ92"/>
<keyword evidence="2" id="KW-0560">Oxidoreductase</keyword>
<dbReference type="InterPro" id="IPR016169">
    <property type="entry name" value="FAD-bd_PCMH_sub2"/>
</dbReference>
<dbReference type="SUPFAM" id="SSF56176">
    <property type="entry name" value="FAD-binding/transporter-associated domain-like"/>
    <property type="match status" value="1"/>
</dbReference>
<feature type="region of interest" description="Disordered" evidence="3">
    <location>
        <begin position="1"/>
        <end position="22"/>
    </location>
</feature>
<dbReference type="GO" id="GO:0071949">
    <property type="term" value="F:FAD binding"/>
    <property type="evidence" value="ECO:0007669"/>
    <property type="project" value="InterPro"/>
</dbReference>
<dbReference type="InterPro" id="IPR002346">
    <property type="entry name" value="Mopterin_DH_FAD-bd"/>
</dbReference>
<name>A0A7G5MZ92_9FIRM</name>
<dbReference type="InterPro" id="IPR016167">
    <property type="entry name" value="FAD-bd_PCMH_sub1"/>
</dbReference>
<evidence type="ECO:0000259" key="4">
    <source>
        <dbReference type="PROSITE" id="PS51387"/>
    </source>
</evidence>
<dbReference type="Pfam" id="PF00941">
    <property type="entry name" value="FAD_binding_5"/>
    <property type="match status" value="1"/>
</dbReference>
<organism evidence="5 6">
    <name type="scientific">Blautia producta</name>
    <dbReference type="NCBI Taxonomy" id="33035"/>
    <lineage>
        <taxon>Bacteria</taxon>
        <taxon>Bacillati</taxon>
        <taxon>Bacillota</taxon>
        <taxon>Clostridia</taxon>
        <taxon>Lachnospirales</taxon>
        <taxon>Lachnospiraceae</taxon>
        <taxon>Blautia</taxon>
    </lineage>
</organism>
<dbReference type="EMBL" id="CP039126">
    <property type="protein sequence ID" value="QMW79935.1"/>
    <property type="molecule type" value="Genomic_DNA"/>
</dbReference>
<evidence type="ECO:0000256" key="2">
    <source>
        <dbReference type="ARBA" id="ARBA00023002"/>
    </source>
</evidence>
<evidence type="ECO:0000256" key="1">
    <source>
        <dbReference type="ARBA" id="ARBA00022630"/>
    </source>
</evidence>
<dbReference type="InterPro" id="IPR016166">
    <property type="entry name" value="FAD-bd_PCMH"/>
</dbReference>
<dbReference type="PANTHER" id="PTHR42659">
    <property type="entry name" value="XANTHINE DEHYDROGENASE SUBUNIT C-RELATED"/>
    <property type="match status" value="1"/>
</dbReference>
<protein>
    <recommendedName>
        <fullName evidence="4">FAD-binding PCMH-type domain-containing protein</fullName>
    </recommendedName>
</protein>
<dbReference type="PANTHER" id="PTHR42659:SF9">
    <property type="entry name" value="XANTHINE DEHYDROGENASE FAD-BINDING SUBUNIT XDHB-RELATED"/>
    <property type="match status" value="1"/>
</dbReference>
<sequence>MFRVPGNKGCHTGGSRKRNGRCHMSTEYLQPKSWEELERELERLTDRSVILAGGTDLLPKIRSGKKEPDIYLSLCQLETLGNIERQGDWLKIGAMATHGQAAENPLVREYFTGLAMACSRVGSQQIRNKGTLGGSLANASPAGDIMPCVFLYGGKLEILGKDGLRYVEAKKFLTENGRTVLGRNELLTSIWLPVEEGQKSCFAKLGSRREVTIAQISLCISWKEGDNGYTDMKGFIGAVDVRPVEFECACLLGGKSEEKKEEAAQWLSQKIKSIRTSRARESKLKITEAEKRYKERAVKGIVFDTAEMIEREAEKGDGRL</sequence>
<evidence type="ECO:0000313" key="5">
    <source>
        <dbReference type="EMBL" id="QMW79935.1"/>
    </source>
</evidence>
<accession>A0A7G5MZ92</accession>
<dbReference type="Gene3D" id="3.30.465.10">
    <property type="match status" value="1"/>
</dbReference>
<evidence type="ECO:0000313" key="6">
    <source>
        <dbReference type="Proteomes" id="UP000515789"/>
    </source>
</evidence>
<dbReference type="Gene3D" id="3.30.390.50">
    <property type="entry name" value="CO dehydrogenase flavoprotein, C-terminal domain"/>
    <property type="match status" value="1"/>
</dbReference>
<dbReference type="InterPro" id="IPR051312">
    <property type="entry name" value="Diverse_Substr_Oxidored"/>
</dbReference>
<evidence type="ECO:0000256" key="3">
    <source>
        <dbReference type="SAM" id="MobiDB-lite"/>
    </source>
</evidence>
<proteinExistence type="predicted"/>
<dbReference type="GO" id="GO:0016491">
    <property type="term" value="F:oxidoreductase activity"/>
    <property type="evidence" value="ECO:0007669"/>
    <property type="project" value="UniProtKB-KW"/>
</dbReference>
<gene>
    <name evidence="5" type="ORF">E5259_21365</name>
</gene>
<feature type="domain" description="FAD-binding PCMH-type" evidence="4">
    <location>
        <begin position="21"/>
        <end position="197"/>
    </location>
</feature>
<dbReference type="Proteomes" id="UP000515789">
    <property type="component" value="Chromosome"/>
</dbReference>
<dbReference type="PROSITE" id="PS51387">
    <property type="entry name" value="FAD_PCMH"/>
    <property type="match status" value="1"/>
</dbReference>
<reference evidence="5 6" key="1">
    <citation type="submission" date="2019-04" db="EMBL/GenBank/DDBJ databases">
        <authorList>
            <person name="Schori C."/>
            <person name="Ahrens C."/>
        </authorList>
    </citation>
    <scope>NUCLEOTIDE SEQUENCE [LARGE SCALE GENOMIC DNA]</scope>
    <source>
        <strain evidence="5 6">DSM 2950</strain>
    </source>
</reference>
<keyword evidence="1" id="KW-0285">Flavoprotein</keyword>